<dbReference type="GO" id="GO:0000922">
    <property type="term" value="C:spindle pole"/>
    <property type="evidence" value="ECO:0007669"/>
    <property type="project" value="TreeGrafter"/>
</dbReference>
<dbReference type="EMBL" id="MCFH01000005">
    <property type="protein sequence ID" value="ORX57707.1"/>
    <property type="molecule type" value="Genomic_DNA"/>
</dbReference>
<evidence type="ECO:0000256" key="1">
    <source>
        <dbReference type="ARBA" id="ARBA00004114"/>
    </source>
</evidence>
<keyword evidence="10" id="KW-0966">Cell projection</keyword>
<evidence type="ECO:0000256" key="10">
    <source>
        <dbReference type="ARBA" id="ARBA00023273"/>
    </source>
</evidence>
<feature type="compositionally biased region" description="Acidic residues" evidence="11">
    <location>
        <begin position="530"/>
        <end position="553"/>
    </location>
</feature>
<evidence type="ECO:0000256" key="5">
    <source>
        <dbReference type="ARBA" id="ARBA00022015"/>
    </source>
</evidence>
<feature type="region of interest" description="Disordered" evidence="11">
    <location>
        <begin position="281"/>
        <end position="305"/>
    </location>
</feature>
<dbReference type="PANTHER" id="PTHR31539">
    <property type="entry name" value="CENTROSOMAL PROTEIN OF 19K CEP19"/>
    <property type="match status" value="1"/>
</dbReference>
<feature type="region of interest" description="Disordered" evidence="11">
    <location>
        <begin position="528"/>
        <end position="573"/>
    </location>
</feature>
<keyword evidence="7" id="KW-0970">Cilium biogenesis/degradation</keyword>
<dbReference type="PANTHER" id="PTHR31539:SF1">
    <property type="entry name" value="CENTROSOMAL PROTEIN OF 19 KDA"/>
    <property type="match status" value="1"/>
</dbReference>
<dbReference type="GO" id="GO:0005814">
    <property type="term" value="C:centriole"/>
    <property type="evidence" value="ECO:0007669"/>
    <property type="project" value="UniProtKB-SubCell"/>
</dbReference>
<evidence type="ECO:0000256" key="6">
    <source>
        <dbReference type="ARBA" id="ARBA00022490"/>
    </source>
</evidence>
<accession>A0A1Y1VK26</accession>
<gene>
    <name evidence="12" type="ORF">BCR36DRAFT_409181</name>
</gene>
<sequence length="869" mass="100513">MPKLDVIPSNWNINPTVIGVKQNEPQIYIEYNIKDNQKVKHRRVRIPIRALKNNENNLSPHEIAIQLNKQYNRYLEKIAINQIERIVKLIKNKEVITKKYMRIENDNNKGRSLDFNNNQSFVLNDDEDNIYNFSTPTRSLLSLNSLQPPSFLRDNMSKSEPNISKISSQSNNKLLGSSLSLNDILDDDNNENQILSMLNNNEDKKEIDHVNLLKDDKLYDGNSNTEIEDNIENHGENDYSMNSFENDSISKKEELSNNNSKGYLIDNDNYEKSFEQDFESIEEDFEEISESELNTENSDPSEDQKEEILIESNDEIPKAITPNESEDEDDEYINEVNEVVEEVKKEENENDSKIKKKEESGKEDDFDDILISDISKNDFIINEHKNISESICDNLSIENNKIINEDLNKVSESELIARKKHMDILFMKNQIKPGDPNYQYDVQKSFSIDEDAEADWDESSESISDKLTNNIKEEREDDSSGINDNNSILELVDRDTEMKKWNKVDIDNPINKTALTSINQIINNKIVNNYDDDDDVDDNEDDDDDESESDSISEDISLKSSNEDYSDFKVDPPKFINNQRNTINIIKKSQENISKFDNYNNESGLKEINDKEIIDNSYESEIDENLSLNKKLEQIEEKEYFNNEPNYNKIFIHPQKKTLQDDSFSFLKMENLSGSNVALNIDKSKKSESINWIKQLSLNKENGNDNDGDDDDDDDDNDDDVFVDDNDIVVEEEDDDDEQHKFSSIDKIEEDVDIEIKNINIGSSIEYQSMNEGIDSIIPNLNNLVTSNKFNNIDDTNNINNNNSSLFQKKSINNIPTTNKFSNDDDSENILDLIGDTESLDSFNNDDFEFRDQDYSEDFEAGFTDENME</sequence>
<reference evidence="12 13" key="1">
    <citation type="submission" date="2016-08" db="EMBL/GenBank/DDBJ databases">
        <title>Genomes of anaerobic fungi encode conserved fungal cellulosomes for biomass hydrolysis.</title>
        <authorList>
            <consortium name="DOE Joint Genome Institute"/>
            <person name="Haitjema C.H."/>
            <person name="Gilmore S.P."/>
            <person name="Henske J.K."/>
            <person name="Solomon K.V."/>
            <person name="De Groot R."/>
            <person name="Kuo A."/>
            <person name="Mondo S.J."/>
            <person name="Salamov A.A."/>
            <person name="Labutti K."/>
            <person name="Zhao Z."/>
            <person name="Chiniquy J."/>
            <person name="Barry K."/>
            <person name="Brewer H.M."/>
            <person name="Purvine S.O."/>
            <person name="Wright A.T."/>
            <person name="Boxma B."/>
            <person name="Van Alen T."/>
            <person name="Hackstein J.H."/>
            <person name="Baker S.E."/>
            <person name="Grigoriev I.V."/>
            <person name="O'Malley M.A."/>
        </authorList>
    </citation>
    <scope>NUCLEOTIDE SEQUENCE [LARGE SCALE GENOMIC DNA]</scope>
    <source>
        <strain evidence="13">finn</strain>
    </source>
</reference>
<comment type="similarity">
    <text evidence="4">Belongs to the CEP19 family.</text>
</comment>
<keyword evidence="13" id="KW-1185">Reference proteome</keyword>
<keyword evidence="8" id="KW-0969">Cilium</keyword>
<evidence type="ECO:0000256" key="8">
    <source>
        <dbReference type="ARBA" id="ARBA00023069"/>
    </source>
</evidence>
<evidence type="ECO:0000256" key="2">
    <source>
        <dbReference type="ARBA" id="ARBA00004120"/>
    </source>
</evidence>
<feature type="compositionally biased region" description="Basic and acidic residues" evidence="11">
    <location>
        <begin position="342"/>
        <end position="360"/>
    </location>
</feature>
<feature type="region of interest" description="Disordered" evidence="11">
    <location>
        <begin position="699"/>
        <end position="722"/>
    </location>
</feature>
<evidence type="ECO:0000256" key="4">
    <source>
        <dbReference type="ARBA" id="ARBA00009371"/>
    </source>
</evidence>
<dbReference type="STRING" id="1754191.A0A1Y1VK26"/>
<reference evidence="12 13" key="2">
    <citation type="submission" date="2016-08" db="EMBL/GenBank/DDBJ databases">
        <title>Pervasive Adenine N6-methylation of Active Genes in Fungi.</title>
        <authorList>
            <consortium name="DOE Joint Genome Institute"/>
            <person name="Mondo S.J."/>
            <person name="Dannebaum R.O."/>
            <person name="Kuo R.C."/>
            <person name="Labutti K."/>
            <person name="Haridas S."/>
            <person name="Kuo A."/>
            <person name="Salamov A."/>
            <person name="Ahrendt S.R."/>
            <person name="Lipzen A."/>
            <person name="Sullivan W."/>
            <person name="Andreopoulos W.B."/>
            <person name="Clum A."/>
            <person name="Lindquist E."/>
            <person name="Daum C."/>
            <person name="Ramamoorthy G.K."/>
            <person name="Gryganskyi A."/>
            <person name="Culley D."/>
            <person name="Magnuson J.K."/>
            <person name="James T.Y."/>
            <person name="O'Malley M.A."/>
            <person name="Stajich J.E."/>
            <person name="Spatafora J.W."/>
            <person name="Visel A."/>
            <person name="Grigoriev I.V."/>
        </authorList>
    </citation>
    <scope>NUCLEOTIDE SEQUENCE [LARGE SCALE GENOMIC DNA]</scope>
    <source>
        <strain evidence="13">finn</strain>
    </source>
</reference>
<feature type="compositionally biased region" description="Acidic residues" evidence="11">
    <location>
        <begin position="281"/>
        <end position="290"/>
    </location>
</feature>
<feature type="region of interest" description="Disordered" evidence="11">
    <location>
        <begin position="217"/>
        <end position="244"/>
    </location>
</feature>
<dbReference type="Proteomes" id="UP000193719">
    <property type="component" value="Unassembled WGS sequence"/>
</dbReference>
<dbReference type="InterPro" id="IPR029412">
    <property type="entry name" value="CEP19"/>
</dbReference>
<dbReference type="OrthoDB" id="2163581at2759"/>
<dbReference type="Pfam" id="PF14933">
    <property type="entry name" value="CEP19"/>
    <property type="match status" value="2"/>
</dbReference>
<dbReference type="GO" id="GO:0097712">
    <property type="term" value="P:vesicle targeting, trans-Golgi to periciliary membrane compartment"/>
    <property type="evidence" value="ECO:0007669"/>
    <property type="project" value="TreeGrafter"/>
</dbReference>
<dbReference type="GO" id="GO:0036064">
    <property type="term" value="C:ciliary basal body"/>
    <property type="evidence" value="ECO:0007669"/>
    <property type="project" value="TreeGrafter"/>
</dbReference>
<evidence type="ECO:0000313" key="12">
    <source>
        <dbReference type="EMBL" id="ORX57707.1"/>
    </source>
</evidence>
<protein>
    <recommendedName>
        <fullName evidence="5">Centrosomal protein of 19 kDa</fullName>
    </recommendedName>
</protein>
<dbReference type="AlphaFoldDB" id="A0A1Y1VK26"/>
<comment type="caution">
    <text evidence="12">The sequence shown here is derived from an EMBL/GenBank/DDBJ whole genome shotgun (WGS) entry which is preliminary data.</text>
</comment>
<proteinExistence type="inferred from homology"/>
<feature type="compositionally biased region" description="Acidic residues" evidence="11">
    <location>
        <begin position="704"/>
        <end position="722"/>
    </location>
</feature>
<evidence type="ECO:0000256" key="7">
    <source>
        <dbReference type="ARBA" id="ARBA00022794"/>
    </source>
</evidence>
<evidence type="ECO:0000256" key="11">
    <source>
        <dbReference type="SAM" id="MobiDB-lite"/>
    </source>
</evidence>
<keyword evidence="6" id="KW-0963">Cytoplasm</keyword>
<evidence type="ECO:0000313" key="13">
    <source>
        <dbReference type="Proteomes" id="UP000193719"/>
    </source>
</evidence>
<organism evidence="12 13">
    <name type="scientific">Piromyces finnis</name>
    <dbReference type="NCBI Taxonomy" id="1754191"/>
    <lineage>
        <taxon>Eukaryota</taxon>
        <taxon>Fungi</taxon>
        <taxon>Fungi incertae sedis</taxon>
        <taxon>Chytridiomycota</taxon>
        <taxon>Chytridiomycota incertae sedis</taxon>
        <taxon>Neocallimastigomycetes</taxon>
        <taxon>Neocallimastigales</taxon>
        <taxon>Neocallimastigaceae</taxon>
        <taxon>Piromyces</taxon>
    </lineage>
</organism>
<evidence type="ECO:0000256" key="3">
    <source>
        <dbReference type="ARBA" id="ARBA00004186"/>
    </source>
</evidence>
<keyword evidence="9" id="KW-0206">Cytoskeleton</keyword>
<comment type="subcellular location">
    <subcellularLocation>
        <location evidence="2">Cytoplasm</location>
        <location evidence="2">Cytoskeleton</location>
        <location evidence="2">Cilium basal body</location>
    </subcellularLocation>
    <subcellularLocation>
        <location evidence="1">Cytoplasm</location>
        <location evidence="1">Cytoskeleton</location>
        <location evidence="1">Microtubule organizing center</location>
        <location evidence="1">Centrosome</location>
        <location evidence="1">Centriole</location>
    </subcellularLocation>
    <subcellularLocation>
        <location evidence="3">Cytoplasm</location>
        <location evidence="3">Cytoskeleton</location>
        <location evidence="3">Spindle</location>
    </subcellularLocation>
</comment>
<dbReference type="GO" id="GO:0034454">
    <property type="term" value="P:microtubule anchoring at centrosome"/>
    <property type="evidence" value="ECO:0007669"/>
    <property type="project" value="TreeGrafter"/>
</dbReference>
<name>A0A1Y1VK26_9FUNG</name>
<feature type="region of interest" description="Disordered" evidence="11">
    <location>
        <begin position="342"/>
        <end position="362"/>
    </location>
</feature>
<evidence type="ECO:0000256" key="9">
    <source>
        <dbReference type="ARBA" id="ARBA00023212"/>
    </source>
</evidence>